<feature type="non-terminal residue" evidence="1">
    <location>
        <position position="1"/>
    </location>
</feature>
<sequence>NHVRSFVTTADSHSGSQSLHLIATGHGDPGANRINQSITGVTGGTVTFSGWARWLRGGRNLLLRTTREKAPVQPPRPARAFELDMPLNLGTPGLQNTAFVSNRGPDILEVRHAPVLPAGSEPIIVTALVADNDGVGPVTLYYRSEGSGGFTSTPMVDDASGDDLIAGDGIFTATIPGANGGTMRAFYIEASDGSASTRFPTMLGPTADVPNRTCLVRVGDTMLNTEFATYRIWLSNDVINTFLSRANLSNELLDC</sequence>
<proteinExistence type="predicted"/>
<reference evidence="1" key="1">
    <citation type="journal article" date="2014" name="Front. Microbiol.">
        <title>High frequency of phylogenetically diverse reductive dehalogenase-homologous genes in deep subseafloor sedimentary metagenomes.</title>
        <authorList>
            <person name="Kawai M."/>
            <person name="Futagami T."/>
            <person name="Toyoda A."/>
            <person name="Takaki Y."/>
            <person name="Nishi S."/>
            <person name="Hori S."/>
            <person name="Arai W."/>
            <person name="Tsubouchi T."/>
            <person name="Morono Y."/>
            <person name="Uchiyama I."/>
            <person name="Ito T."/>
            <person name="Fujiyama A."/>
            <person name="Inagaki F."/>
            <person name="Takami H."/>
        </authorList>
    </citation>
    <scope>NUCLEOTIDE SEQUENCE</scope>
    <source>
        <strain evidence="1">Expedition CK06-06</strain>
    </source>
</reference>
<dbReference type="Gene3D" id="2.60.120.260">
    <property type="entry name" value="Galactose-binding domain-like"/>
    <property type="match status" value="1"/>
</dbReference>
<feature type="non-terminal residue" evidence="1">
    <location>
        <position position="255"/>
    </location>
</feature>
<protein>
    <submittedName>
        <fullName evidence="1">Uncharacterized protein</fullName>
    </submittedName>
</protein>
<dbReference type="AlphaFoldDB" id="X1HJK0"/>
<dbReference type="EMBL" id="BARU01035026">
    <property type="protein sequence ID" value="GAH70316.1"/>
    <property type="molecule type" value="Genomic_DNA"/>
</dbReference>
<gene>
    <name evidence="1" type="ORF">S03H2_54887</name>
</gene>
<accession>X1HJK0</accession>
<evidence type="ECO:0000313" key="1">
    <source>
        <dbReference type="EMBL" id="GAH70316.1"/>
    </source>
</evidence>
<organism evidence="1">
    <name type="scientific">marine sediment metagenome</name>
    <dbReference type="NCBI Taxonomy" id="412755"/>
    <lineage>
        <taxon>unclassified sequences</taxon>
        <taxon>metagenomes</taxon>
        <taxon>ecological metagenomes</taxon>
    </lineage>
</organism>
<name>X1HJK0_9ZZZZ</name>
<comment type="caution">
    <text evidence="1">The sequence shown here is derived from an EMBL/GenBank/DDBJ whole genome shotgun (WGS) entry which is preliminary data.</text>
</comment>